<proteinExistence type="predicted"/>
<accession>A0AAW1N9Z9</accession>
<evidence type="ECO:0000313" key="3">
    <source>
        <dbReference type="Proteomes" id="UP001458880"/>
    </source>
</evidence>
<organism evidence="2 3">
    <name type="scientific">Popillia japonica</name>
    <name type="common">Japanese beetle</name>
    <dbReference type="NCBI Taxonomy" id="7064"/>
    <lineage>
        <taxon>Eukaryota</taxon>
        <taxon>Metazoa</taxon>
        <taxon>Ecdysozoa</taxon>
        <taxon>Arthropoda</taxon>
        <taxon>Hexapoda</taxon>
        <taxon>Insecta</taxon>
        <taxon>Pterygota</taxon>
        <taxon>Neoptera</taxon>
        <taxon>Endopterygota</taxon>
        <taxon>Coleoptera</taxon>
        <taxon>Polyphaga</taxon>
        <taxon>Scarabaeiformia</taxon>
        <taxon>Scarabaeidae</taxon>
        <taxon>Rutelinae</taxon>
        <taxon>Popillia</taxon>
    </lineage>
</organism>
<feature type="region of interest" description="Disordered" evidence="1">
    <location>
        <begin position="1"/>
        <end position="78"/>
    </location>
</feature>
<dbReference type="EMBL" id="JASPKY010000005">
    <property type="protein sequence ID" value="KAK9754727.1"/>
    <property type="molecule type" value="Genomic_DNA"/>
</dbReference>
<protein>
    <submittedName>
        <fullName evidence="2">Uncharacterized protein</fullName>
    </submittedName>
</protein>
<feature type="compositionally biased region" description="Acidic residues" evidence="1">
    <location>
        <begin position="32"/>
        <end position="44"/>
    </location>
</feature>
<evidence type="ECO:0000313" key="2">
    <source>
        <dbReference type="EMBL" id="KAK9754727.1"/>
    </source>
</evidence>
<reference evidence="2 3" key="1">
    <citation type="journal article" date="2024" name="BMC Genomics">
        <title>De novo assembly and annotation of Popillia japonica's genome with initial clues to its potential as an invasive pest.</title>
        <authorList>
            <person name="Cucini C."/>
            <person name="Boschi S."/>
            <person name="Funari R."/>
            <person name="Cardaioli E."/>
            <person name="Iannotti N."/>
            <person name="Marturano G."/>
            <person name="Paoli F."/>
            <person name="Bruttini M."/>
            <person name="Carapelli A."/>
            <person name="Frati F."/>
            <person name="Nardi F."/>
        </authorList>
    </citation>
    <scope>NUCLEOTIDE SEQUENCE [LARGE SCALE GENOMIC DNA]</scope>
    <source>
        <strain evidence="2">DMR45628</strain>
    </source>
</reference>
<gene>
    <name evidence="2" type="ORF">QE152_g948</name>
</gene>
<sequence length="113" mass="12915">MLENESDEEYLEDTDSESDDEYIVTSDHDSDTEQDADSESDDEYIVTSDHDSDTEQDADLETEDQDHSQHFVGNDGTKWAKKSLRSKFARTPTRNLVKVKHMAVVVFACNHNL</sequence>
<keyword evidence="3" id="KW-1185">Reference proteome</keyword>
<name>A0AAW1N9Z9_POPJA</name>
<dbReference type="Proteomes" id="UP001458880">
    <property type="component" value="Unassembled WGS sequence"/>
</dbReference>
<feature type="compositionally biased region" description="Acidic residues" evidence="1">
    <location>
        <begin position="1"/>
        <end position="22"/>
    </location>
</feature>
<comment type="caution">
    <text evidence="2">The sequence shown here is derived from an EMBL/GenBank/DDBJ whole genome shotgun (WGS) entry which is preliminary data.</text>
</comment>
<feature type="compositionally biased region" description="Acidic residues" evidence="1">
    <location>
        <begin position="54"/>
        <end position="64"/>
    </location>
</feature>
<evidence type="ECO:0000256" key="1">
    <source>
        <dbReference type="SAM" id="MobiDB-lite"/>
    </source>
</evidence>
<dbReference type="AlphaFoldDB" id="A0AAW1N9Z9"/>